<evidence type="ECO:0000313" key="2">
    <source>
        <dbReference type="EMBL" id="CAB4583336.1"/>
    </source>
</evidence>
<feature type="compositionally biased region" description="Basic residues" evidence="1">
    <location>
        <begin position="21"/>
        <end position="30"/>
    </location>
</feature>
<proteinExistence type="predicted"/>
<sequence length="30" mass="3423">MESDPIEEVKPAQRQQPMGKNRAKRGKGKK</sequence>
<gene>
    <name evidence="2" type="ORF">UFOPK1767_00472</name>
</gene>
<protein>
    <submittedName>
        <fullName evidence="2">Unannotated protein</fullName>
    </submittedName>
</protein>
<evidence type="ECO:0000256" key="1">
    <source>
        <dbReference type="SAM" id="MobiDB-lite"/>
    </source>
</evidence>
<feature type="region of interest" description="Disordered" evidence="1">
    <location>
        <begin position="1"/>
        <end position="30"/>
    </location>
</feature>
<dbReference type="EMBL" id="CAEZTZ010000044">
    <property type="protein sequence ID" value="CAB4583336.1"/>
    <property type="molecule type" value="Genomic_DNA"/>
</dbReference>
<dbReference type="AlphaFoldDB" id="A0A6J6F456"/>
<organism evidence="2">
    <name type="scientific">freshwater metagenome</name>
    <dbReference type="NCBI Taxonomy" id="449393"/>
    <lineage>
        <taxon>unclassified sequences</taxon>
        <taxon>metagenomes</taxon>
        <taxon>ecological metagenomes</taxon>
    </lineage>
</organism>
<name>A0A6J6F456_9ZZZZ</name>
<reference evidence="2" key="1">
    <citation type="submission" date="2020-05" db="EMBL/GenBank/DDBJ databases">
        <authorList>
            <person name="Chiriac C."/>
            <person name="Salcher M."/>
            <person name="Ghai R."/>
            <person name="Kavagutti S V."/>
        </authorList>
    </citation>
    <scope>NUCLEOTIDE SEQUENCE</scope>
</reference>
<accession>A0A6J6F456</accession>